<gene>
    <name evidence="2" type="ORF">Tci_055345</name>
</gene>
<sequence>MEHARKQEVPKDTITSFDTATLEEFDQKTTLFDTMTKSKSFNKSPKHRTLYHALMESILKDEDAIDKGAANELKKRKPNDADKDEGPTTGLDRGLKRQRTSKGTETSKNTSTLKDSSKGKSLTTSFMSGKSAKE</sequence>
<proteinExistence type="predicted"/>
<organism evidence="2">
    <name type="scientific">Tanacetum cinerariifolium</name>
    <name type="common">Dalmatian daisy</name>
    <name type="synonym">Chrysanthemum cinerariifolium</name>
    <dbReference type="NCBI Taxonomy" id="118510"/>
    <lineage>
        <taxon>Eukaryota</taxon>
        <taxon>Viridiplantae</taxon>
        <taxon>Streptophyta</taxon>
        <taxon>Embryophyta</taxon>
        <taxon>Tracheophyta</taxon>
        <taxon>Spermatophyta</taxon>
        <taxon>Magnoliopsida</taxon>
        <taxon>eudicotyledons</taxon>
        <taxon>Gunneridae</taxon>
        <taxon>Pentapetalae</taxon>
        <taxon>asterids</taxon>
        <taxon>campanulids</taxon>
        <taxon>Asterales</taxon>
        <taxon>Asteraceae</taxon>
        <taxon>Asteroideae</taxon>
        <taxon>Anthemideae</taxon>
        <taxon>Anthemidinae</taxon>
        <taxon>Tanacetum</taxon>
    </lineage>
</organism>
<comment type="caution">
    <text evidence="2">The sequence shown here is derived from an EMBL/GenBank/DDBJ whole genome shotgun (WGS) entry which is preliminary data.</text>
</comment>
<dbReference type="AlphaFoldDB" id="A0A6L2NCZ8"/>
<evidence type="ECO:0000313" key="2">
    <source>
        <dbReference type="EMBL" id="GEU83367.1"/>
    </source>
</evidence>
<accession>A0A6L2NCZ8</accession>
<name>A0A6L2NCZ8_TANCI</name>
<evidence type="ECO:0000256" key="1">
    <source>
        <dbReference type="SAM" id="MobiDB-lite"/>
    </source>
</evidence>
<feature type="region of interest" description="Disordered" evidence="1">
    <location>
        <begin position="69"/>
        <end position="134"/>
    </location>
</feature>
<reference evidence="2" key="1">
    <citation type="journal article" date="2019" name="Sci. Rep.">
        <title>Draft genome of Tanacetum cinerariifolium, the natural source of mosquito coil.</title>
        <authorList>
            <person name="Yamashiro T."/>
            <person name="Shiraishi A."/>
            <person name="Satake H."/>
            <person name="Nakayama K."/>
        </authorList>
    </citation>
    <scope>NUCLEOTIDE SEQUENCE</scope>
</reference>
<feature type="compositionally biased region" description="Polar residues" evidence="1">
    <location>
        <begin position="101"/>
        <end position="128"/>
    </location>
</feature>
<protein>
    <submittedName>
        <fullName evidence="2">Uncharacterized protein</fullName>
    </submittedName>
</protein>
<dbReference type="EMBL" id="BKCJ010008669">
    <property type="protein sequence ID" value="GEU83367.1"/>
    <property type="molecule type" value="Genomic_DNA"/>
</dbReference>